<accession>A0AAP0G989</accession>
<evidence type="ECO:0000256" key="4">
    <source>
        <dbReference type="ARBA" id="ARBA00023004"/>
    </source>
</evidence>
<reference evidence="6 7" key="1">
    <citation type="journal article" date="2022" name="Nat. Plants">
        <title>Genomes of leafy and leafless Platanthera orchids illuminate the evolution of mycoheterotrophy.</title>
        <authorList>
            <person name="Li M.H."/>
            <person name="Liu K.W."/>
            <person name="Li Z."/>
            <person name="Lu H.C."/>
            <person name="Ye Q.L."/>
            <person name="Zhang D."/>
            <person name="Wang J.Y."/>
            <person name="Li Y.F."/>
            <person name="Zhong Z.M."/>
            <person name="Liu X."/>
            <person name="Yu X."/>
            <person name="Liu D.K."/>
            <person name="Tu X.D."/>
            <person name="Liu B."/>
            <person name="Hao Y."/>
            <person name="Liao X.Y."/>
            <person name="Jiang Y.T."/>
            <person name="Sun W.H."/>
            <person name="Chen J."/>
            <person name="Chen Y.Q."/>
            <person name="Ai Y."/>
            <person name="Zhai J.W."/>
            <person name="Wu S.S."/>
            <person name="Zhou Z."/>
            <person name="Hsiao Y.Y."/>
            <person name="Wu W.L."/>
            <person name="Chen Y.Y."/>
            <person name="Lin Y.F."/>
            <person name="Hsu J.L."/>
            <person name="Li C.Y."/>
            <person name="Wang Z.W."/>
            <person name="Zhao X."/>
            <person name="Zhong W.Y."/>
            <person name="Ma X.K."/>
            <person name="Ma L."/>
            <person name="Huang J."/>
            <person name="Chen G.Z."/>
            <person name="Huang M.Z."/>
            <person name="Huang L."/>
            <person name="Peng D.H."/>
            <person name="Luo Y.B."/>
            <person name="Zou S.Q."/>
            <person name="Chen S.P."/>
            <person name="Lan S."/>
            <person name="Tsai W.C."/>
            <person name="Van de Peer Y."/>
            <person name="Liu Z.J."/>
        </authorList>
    </citation>
    <scope>NUCLEOTIDE SEQUENCE [LARGE SCALE GENOMIC DNA]</scope>
    <source>
        <strain evidence="6">Lor287</strain>
    </source>
</reference>
<evidence type="ECO:0000313" key="6">
    <source>
        <dbReference type="EMBL" id="KAK8945112.1"/>
    </source>
</evidence>
<dbReference type="GO" id="GO:0009570">
    <property type="term" value="C:chloroplast stroma"/>
    <property type="evidence" value="ECO:0007669"/>
    <property type="project" value="TreeGrafter"/>
</dbReference>
<dbReference type="GO" id="GO:0045549">
    <property type="term" value="F:9-cis-epoxycarotenoid dioxygenase activity"/>
    <property type="evidence" value="ECO:0007669"/>
    <property type="project" value="TreeGrafter"/>
</dbReference>
<dbReference type="PANTHER" id="PTHR10543">
    <property type="entry name" value="BETA-CAROTENE DIOXYGENASE"/>
    <property type="match status" value="1"/>
</dbReference>
<dbReference type="PANTHER" id="PTHR10543:SF37">
    <property type="entry name" value="CAROTENOID CLEAVAGE DIOXYGENASE 7, CHLOROPLASTIC"/>
    <property type="match status" value="1"/>
</dbReference>
<dbReference type="Pfam" id="PF03055">
    <property type="entry name" value="RPE65"/>
    <property type="match status" value="1"/>
</dbReference>
<comment type="similarity">
    <text evidence="1">Belongs to the carotenoid oxygenase family.</text>
</comment>
<protein>
    <recommendedName>
        <fullName evidence="8">Carotenoid cleavage dioxygenase 7</fullName>
    </recommendedName>
</protein>
<name>A0AAP0G989_9ASPA</name>
<evidence type="ECO:0000256" key="1">
    <source>
        <dbReference type="ARBA" id="ARBA00006787"/>
    </source>
</evidence>
<sequence>MQAFRPHQLLFPHHPPPSFILLPTAVTSAVQFPRRRHLRLRILSAATNTPIPSLPDAASAFHDYQLLFSSQPAESIDPLPLLAADGRLPDDFPAGTYYLVGPGMISDGHGSTLSPLDGHGYLRAFRFGGGAGTVTYTARYVETEAAMEEREEGTGKWRFRRPGHFSMLKAHKTAMRPSSLKNVANTTVLSWGGRLFCLWEGGHPYEIEPSTLATVGPADLIGAAERRRWRINVFYILPLSAGLLGMPPKRTLSHYKIDAKRNMLLVLSCDTEDMFLPKSTFIFHEFDSNFELKQKKTFLIPDQLMIHDWAFTDSHYILIGNRIKFSMPGMLSSVTGLEPMISTISLNPSRSTTPIYLLPRSLDKKNRARDWRIPVEAPSQLWTSHVCNAFEEKDVTGNIEIKIQASVCSYQWFNFKKMFGYDWQSEKLDPSFMNVGMKEVPHLVQISIMLNSNGACSWCTIANSSSHWNKPADFPIINPLNSGQSNRFMYASSTTGSRKLLPYFPYDSVIKLDCYTGIVKSWCPGSRSFIGEPMFISKKTTEEEDGYIVVVEVKQYAVFKQRCYLVVLDAKRVGHDDAVIVKMEVPEHLRFPLGFHGLWDGK</sequence>
<dbReference type="GO" id="GO:0046872">
    <property type="term" value="F:metal ion binding"/>
    <property type="evidence" value="ECO:0007669"/>
    <property type="project" value="UniProtKB-KW"/>
</dbReference>
<feature type="binding site" evidence="5">
    <location>
        <position position="596"/>
    </location>
    <ligand>
        <name>Fe cation</name>
        <dbReference type="ChEBI" id="CHEBI:24875"/>
        <note>catalytic</note>
    </ligand>
</feature>
<organism evidence="6 7">
    <name type="scientific">Platanthera zijinensis</name>
    <dbReference type="NCBI Taxonomy" id="2320716"/>
    <lineage>
        <taxon>Eukaryota</taxon>
        <taxon>Viridiplantae</taxon>
        <taxon>Streptophyta</taxon>
        <taxon>Embryophyta</taxon>
        <taxon>Tracheophyta</taxon>
        <taxon>Spermatophyta</taxon>
        <taxon>Magnoliopsida</taxon>
        <taxon>Liliopsida</taxon>
        <taxon>Asparagales</taxon>
        <taxon>Orchidaceae</taxon>
        <taxon>Orchidoideae</taxon>
        <taxon>Orchideae</taxon>
        <taxon>Orchidinae</taxon>
        <taxon>Platanthera</taxon>
    </lineage>
</organism>
<keyword evidence="3" id="KW-0223">Dioxygenase</keyword>
<keyword evidence="4 5" id="KW-0408">Iron</keyword>
<comment type="caution">
    <text evidence="6">The sequence shown here is derived from an EMBL/GenBank/DDBJ whole genome shotgun (WGS) entry which is preliminary data.</text>
</comment>
<keyword evidence="3" id="KW-0560">Oxidoreductase</keyword>
<proteinExistence type="inferred from homology"/>
<evidence type="ECO:0008006" key="8">
    <source>
        <dbReference type="Google" id="ProtNLM"/>
    </source>
</evidence>
<feature type="binding site" evidence="5">
    <location>
        <position position="307"/>
    </location>
    <ligand>
        <name>Fe cation</name>
        <dbReference type="ChEBI" id="CHEBI:24875"/>
        <note>catalytic</note>
    </ligand>
</feature>
<dbReference type="Proteomes" id="UP001418222">
    <property type="component" value="Unassembled WGS sequence"/>
</dbReference>
<comment type="cofactor">
    <cofactor evidence="5">
        <name>Fe(2+)</name>
        <dbReference type="ChEBI" id="CHEBI:29033"/>
    </cofactor>
    <text evidence="5">Binds 1 Fe(2+) ion per subunit.</text>
</comment>
<keyword evidence="7" id="KW-1185">Reference proteome</keyword>
<feature type="binding site" evidence="5">
    <location>
        <position position="385"/>
    </location>
    <ligand>
        <name>Fe cation</name>
        <dbReference type="ChEBI" id="CHEBI:24875"/>
        <note>catalytic</note>
    </ligand>
</feature>
<keyword evidence="2 5" id="KW-0479">Metal-binding</keyword>
<dbReference type="GO" id="GO:0016121">
    <property type="term" value="P:carotene catabolic process"/>
    <property type="evidence" value="ECO:0007669"/>
    <property type="project" value="TreeGrafter"/>
</dbReference>
<evidence type="ECO:0000256" key="5">
    <source>
        <dbReference type="PIRSR" id="PIRSR604294-1"/>
    </source>
</evidence>
<dbReference type="EMBL" id="JBBWWQ010000006">
    <property type="protein sequence ID" value="KAK8945112.1"/>
    <property type="molecule type" value="Genomic_DNA"/>
</dbReference>
<dbReference type="InterPro" id="IPR004294">
    <property type="entry name" value="Carotenoid_Oase"/>
</dbReference>
<evidence type="ECO:0000256" key="3">
    <source>
        <dbReference type="ARBA" id="ARBA00022964"/>
    </source>
</evidence>
<dbReference type="AlphaFoldDB" id="A0AAP0G989"/>
<evidence type="ECO:0000256" key="2">
    <source>
        <dbReference type="ARBA" id="ARBA00022723"/>
    </source>
</evidence>
<gene>
    <name evidence="6" type="ORF">KSP39_PZI008358</name>
</gene>
<evidence type="ECO:0000313" key="7">
    <source>
        <dbReference type="Proteomes" id="UP001418222"/>
    </source>
</evidence>